<dbReference type="CDD" id="cd17329">
    <property type="entry name" value="MFS_MdtH_MDR_like"/>
    <property type="match status" value="1"/>
</dbReference>
<feature type="transmembrane region" description="Helical" evidence="7">
    <location>
        <begin position="101"/>
        <end position="119"/>
    </location>
</feature>
<reference evidence="9 10" key="1">
    <citation type="journal article" date="2011" name="Stand. Genomic Sci.">
        <title>Complete genome sequence of Deinococcus maricopensis type strain (LB-34).</title>
        <authorList>
            <person name="Pukall R."/>
            <person name="Zeytun A."/>
            <person name="Lucas S."/>
            <person name="Lapidus A."/>
            <person name="Hammon N."/>
            <person name="Deshpande S."/>
            <person name="Nolan M."/>
            <person name="Cheng J.F."/>
            <person name="Pitluck S."/>
            <person name="Liolios K."/>
            <person name="Pagani I."/>
            <person name="Mikhailova N."/>
            <person name="Ivanova N."/>
            <person name="Mavromatis K."/>
            <person name="Pati A."/>
            <person name="Tapia R."/>
            <person name="Han C."/>
            <person name="Goodwin L."/>
            <person name="Chen A."/>
            <person name="Palaniappan K."/>
            <person name="Land M."/>
            <person name="Hauser L."/>
            <person name="Chang Y.J."/>
            <person name="Jeffries C.D."/>
            <person name="Brambilla E.M."/>
            <person name="Rohde M."/>
            <person name="Goker M."/>
            <person name="Detter J.C."/>
            <person name="Woyke T."/>
            <person name="Bristow J."/>
            <person name="Eisen J.A."/>
            <person name="Markowitz V."/>
            <person name="Hugenholtz P."/>
            <person name="Kyrpides N.C."/>
            <person name="Klenk H.P."/>
        </authorList>
    </citation>
    <scope>NUCLEOTIDE SEQUENCE [LARGE SCALE GENOMIC DNA]</scope>
    <source>
        <strain evidence="10">DSM 21211 / LMG 22137 / NRRL B-23946 / LB-34</strain>
    </source>
</reference>
<evidence type="ECO:0000256" key="5">
    <source>
        <dbReference type="ARBA" id="ARBA00022989"/>
    </source>
</evidence>
<dbReference type="Pfam" id="PF07690">
    <property type="entry name" value="MFS_1"/>
    <property type="match status" value="1"/>
</dbReference>
<accession>E8U3Q1</accession>
<dbReference type="HOGENOM" id="CLU_001265_60_2_0"/>
<feature type="domain" description="Major facilitator superfamily (MFS) profile" evidence="8">
    <location>
        <begin position="11"/>
        <end position="394"/>
    </location>
</feature>
<evidence type="ECO:0000256" key="4">
    <source>
        <dbReference type="ARBA" id="ARBA00022692"/>
    </source>
</evidence>
<protein>
    <submittedName>
        <fullName evidence="9">Major facilitator superfamily MFS_1</fullName>
    </submittedName>
</protein>
<feature type="transmembrane region" description="Helical" evidence="7">
    <location>
        <begin position="245"/>
        <end position="262"/>
    </location>
</feature>
<keyword evidence="6 7" id="KW-0472">Membrane</keyword>
<dbReference type="eggNOG" id="COG2814">
    <property type="taxonomic scope" value="Bacteria"/>
</dbReference>
<dbReference type="PANTHER" id="PTHR23517">
    <property type="entry name" value="RESISTANCE PROTEIN MDTM, PUTATIVE-RELATED-RELATED"/>
    <property type="match status" value="1"/>
</dbReference>
<keyword evidence="2" id="KW-0813">Transport</keyword>
<keyword evidence="10" id="KW-1185">Reference proteome</keyword>
<dbReference type="RefSeq" id="WP_013558178.1">
    <property type="nucleotide sequence ID" value="NC_014958.1"/>
</dbReference>
<evidence type="ECO:0000256" key="2">
    <source>
        <dbReference type="ARBA" id="ARBA00022448"/>
    </source>
</evidence>
<sequence>MSTPASPVTAPQRALLLSNFLMWAGFFMVIPLVTVHYVDRLGWAAASIGAVLAARQLTQQGLTVLGGALADRFGPRGLILAGCLIRALGFAWMGFAGTFPVLLAASVLAGLGGSLFDAPKNAATTTLTPEPDRPRMFARMGVAGNLGMVTGPLIGGLLADVDFRIVAVAAGSVYVLAWAVLAATLPAMRPAANARGGLSALAVPLRDRRFLGFTALMSGYFLLSTQLNVAITLLAVHLGGVRAPSLVYALNAGLAVFLQLPLTRLAARHFPPRLVLVGGITLTALALGSVSFAHTLPALLASVTAFSLGTMLVFPTQQTLTADLARPGLYGSYFGVGALSLGVGGAVGNLIGGTLIDAGARLHLPALPWITLMLLGLLSAAGLLLAVKDPEQTQEA</sequence>
<dbReference type="STRING" id="709986.Deima_3046"/>
<feature type="transmembrane region" description="Helical" evidence="7">
    <location>
        <begin position="20"/>
        <end position="38"/>
    </location>
</feature>
<dbReference type="Gene3D" id="1.20.1250.20">
    <property type="entry name" value="MFS general substrate transporter like domains"/>
    <property type="match status" value="1"/>
</dbReference>
<evidence type="ECO:0000256" key="7">
    <source>
        <dbReference type="SAM" id="Phobius"/>
    </source>
</evidence>
<evidence type="ECO:0000256" key="6">
    <source>
        <dbReference type="ARBA" id="ARBA00023136"/>
    </source>
</evidence>
<keyword evidence="5 7" id="KW-1133">Transmembrane helix</keyword>
<evidence type="ECO:0000313" key="10">
    <source>
        <dbReference type="Proteomes" id="UP000008635"/>
    </source>
</evidence>
<dbReference type="InterPro" id="IPR050171">
    <property type="entry name" value="MFS_Transporters"/>
</dbReference>
<feature type="transmembrane region" description="Helical" evidence="7">
    <location>
        <begin position="298"/>
        <end position="316"/>
    </location>
</feature>
<dbReference type="PANTHER" id="PTHR23517:SF2">
    <property type="entry name" value="MULTIDRUG RESISTANCE PROTEIN MDTH"/>
    <property type="match status" value="1"/>
</dbReference>
<dbReference type="EMBL" id="CP002454">
    <property type="protein sequence ID" value="ADV68675.1"/>
    <property type="molecule type" value="Genomic_DNA"/>
</dbReference>
<dbReference type="KEGG" id="dmr:Deima_3046"/>
<evidence type="ECO:0000256" key="3">
    <source>
        <dbReference type="ARBA" id="ARBA00022475"/>
    </source>
</evidence>
<dbReference type="InterPro" id="IPR011701">
    <property type="entry name" value="MFS"/>
</dbReference>
<gene>
    <name evidence="9" type="ordered locus">Deima_3046</name>
</gene>
<feature type="transmembrane region" description="Helical" evidence="7">
    <location>
        <begin position="367"/>
        <end position="387"/>
    </location>
</feature>
<comment type="subcellular location">
    <subcellularLocation>
        <location evidence="1">Cell membrane</location>
        <topology evidence="1">Multi-pass membrane protein</topology>
    </subcellularLocation>
</comment>
<evidence type="ECO:0000259" key="8">
    <source>
        <dbReference type="PROSITE" id="PS50850"/>
    </source>
</evidence>
<keyword evidence="3" id="KW-1003">Cell membrane</keyword>
<dbReference type="GO" id="GO:0005886">
    <property type="term" value="C:plasma membrane"/>
    <property type="evidence" value="ECO:0007669"/>
    <property type="project" value="UniProtKB-SubCell"/>
</dbReference>
<feature type="transmembrane region" description="Helical" evidence="7">
    <location>
        <begin position="328"/>
        <end position="347"/>
    </location>
</feature>
<feature type="transmembrane region" description="Helical" evidence="7">
    <location>
        <begin position="274"/>
        <end position="292"/>
    </location>
</feature>
<dbReference type="InterPro" id="IPR020846">
    <property type="entry name" value="MFS_dom"/>
</dbReference>
<dbReference type="OrthoDB" id="56516at2"/>
<proteinExistence type="predicted"/>
<reference evidence="10" key="2">
    <citation type="submission" date="2011-01" db="EMBL/GenBank/DDBJ databases">
        <title>The complete genome of Deinococcus maricopensis DSM 21211.</title>
        <authorList>
            <consortium name="US DOE Joint Genome Institute (JGI-PGF)"/>
            <person name="Lucas S."/>
            <person name="Copeland A."/>
            <person name="Lapidus A."/>
            <person name="Goodwin L."/>
            <person name="Pitluck S."/>
            <person name="Kyrpides N."/>
            <person name="Mavromatis K."/>
            <person name="Pagani I."/>
            <person name="Ivanova N."/>
            <person name="Ovchinnikova G."/>
            <person name="Zeytun A."/>
            <person name="Detter J.C."/>
            <person name="Han C."/>
            <person name="Land M."/>
            <person name="Hauser L."/>
            <person name="Markowitz V."/>
            <person name="Cheng J.-F."/>
            <person name="Hugenholtz P."/>
            <person name="Woyke T."/>
            <person name="Wu D."/>
            <person name="Pukall R."/>
            <person name="Gehrich-Schroeter G."/>
            <person name="Brambilla E."/>
            <person name="Klenk H.-P."/>
            <person name="Eisen J.A."/>
        </authorList>
    </citation>
    <scope>NUCLEOTIDE SEQUENCE [LARGE SCALE GENOMIC DNA]</scope>
    <source>
        <strain evidence="10">DSM 21211 / LMG 22137 / NRRL B-23946 / LB-34</strain>
    </source>
</reference>
<evidence type="ECO:0000256" key="1">
    <source>
        <dbReference type="ARBA" id="ARBA00004651"/>
    </source>
</evidence>
<feature type="transmembrane region" description="Helical" evidence="7">
    <location>
        <begin position="140"/>
        <end position="159"/>
    </location>
</feature>
<dbReference type="Proteomes" id="UP000008635">
    <property type="component" value="Chromosome"/>
</dbReference>
<dbReference type="SUPFAM" id="SSF103473">
    <property type="entry name" value="MFS general substrate transporter"/>
    <property type="match status" value="1"/>
</dbReference>
<evidence type="ECO:0000313" key="9">
    <source>
        <dbReference type="EMBL" id="ADV68675.1"/>
    </source>
</evidence>
<dbReference type="AlphaFoldDB" id="E8U3Q1"/>
<feature type="transmembrane region" description="Helical" evidence="7">
    <location>
        <begin position="165"/>
        <end position="189"/>
    </location>
</feature>
<dbReference type="PROSITE" id="PS50850">
    <property type="entry name" value="MFS"/>
    <property type="match status" value="1"/>
</dbReference>
<dbReference type="GO" id="GO:0022857">
    <property type="term" value="F:transmembrane transporter activity"/>
    <property type="evidence" value="ECO:0007669"/>
    <property type="project" value="InterPro"/>
</dbReference>
<keyword evidence="4 7" id="KW-0812">Transmembrane</keyword>
<feature type="transmembrane region" description="Helical" evidence="7">
    <location>
        <begin position="210"/>
        <end position="239"/>
    </location>
</feature>
<name>E8U3Q1_DEIML</name>
<organism evidence="9 10">
    <name type="scientific">Deinococcus maricopensis (strain DSM 21211 / LMG 22137 / NRRL B-23946 / LB-34)</name>
    <dbReference type="NCBI Taxonomy" id="709986"/>
    <lineage>
        <taxon>Bacteria</taxon>
        <taxon>Thermotogati</taxon>
        <taxon>Deinococcota</taxon>
        <taxon>Deinococci</taxon>
        <taxon>Deinococcales</taxon>
        <taxon>Deinococcaceae</taxon>
        <taxon>Deinococcus</taxon>
    </lineage>
</organism>
<dbReference type="InterPro" id="IPR036259">
    <property type="entry name" value="MFS_trans_sf"/>
</dbReference>